<reference evidence="9" key="2">
    <citation type="submission" date="2025-05" db="UniProtKB">
        <authorList>
            <consortium name="EnsemblMetazoa"/>
        </authorList>
    </citation>
    <scope>IDENTIFICATION</scope>
</reference>
<dbReference type="GO" id="GO:0008146">
    <property type="term" value="F:sulfotransferase activity"/>
    <property type="evidence" value="ECO:0007669"/>
    <property type="project" value="InterPro"/>
</dbReference>
<evidence type="ECO:0000256" key="1">
    <source>
        <dbReference type="ARBA" id="ARBA00004323"/>
    </source>
</evidence>
<sequence>MENLKLYIKRMIMVYKKCVQRICFSIIESPFVFFCYTFLKGSTSLTDEHLVYEMYDIMKKEAVPVSLDRHVFFINFTQFGRQFPTYINLIRHPVDKIISRSTDKEVRKDYFYKCLVSKRNGCNFKNGQPYELSIPYFCGHDKLCMILNNDWALQRAKQNVAKYYPVVGVLEELNATLEVFENTIPYFFKGVQKLYQKEFLHLQNNRKKADVPKMVIQQLEDTLINEIEFYEWIKSRLFRQLQILYGEHHNH</sequence>
<keyword evidence="8" id="KW-0325">Glycoprotein</keyword>
<keyword evidence="2" id="KW-0808">Transferase</keyword>
<dbReference type="GO" id="GO:0000139">
    <property type="term" value="C:Golgi membrane"/>
    <property type="evidence" value="ECO:0007669"/>
    <property type="project" value="UniProtKB-SubCell"/>
</dbReference>
<evidence type="ECO:0000313" key="9">
    <source>
        <dbReference type="EnsemblMetazoa" id="XP_028133605.1"/>
    </source>
</evidence>
<comment type="subcellular location">
    <subcellularLocation>
        <location evidence="1">Golgi apparatus membrane</location>
        <topology evidence="1">Single-pass type II membrane protein</topology>
    </subcellularLocation>
</comment>
<dbReference type="PANTHER" id="PTHR12129">
    <property type="entry name" value="HEPARAN SULFATE 2-O-SULFOTRANSFERASE"/>
    <property type="match status" value="1"/>
</dbReference>
<keyword evidence="4" id="KW-0735">Signal-anchor</keyword>
<proteinExistence type="predicted"/>
<dbReference type="Gene3D" id="3.40.50.300">
    <property type="entry name" value="P-loop containing nucleotide triphosphate hydrolases"/>
    <property type="match status" value="1"/>
</dbReference>
<dbReference type="OrthoDB" id="10019582at2759"/>
<name>A0A6P7FKB3_DIAVI</name>
<dbReference type="RefSeq" id="XP_028133605.1">
    <property type="nucleotide sequence ID" value="XM_028277804.1"/>
</dbReference>
<dbReference type="InterPro" id="IPR027417">
    <property type="entry name" value="P-loop_NTPase"/>
</dbReference>
<gene>
    <name evidence="11" type="primary">LOC114328846</name>
</gene>
<evidence type="ECO:0000256" key="4">
    <source>
        <dbReference type="ARBA" id="ARBA00022968"/>
    </source>
</evidence>
<organism evidence="11">
    <name type="scientific">Diabrotica virgifera virgifera</name>
    <name type="common">western corn rootworm</name>
    <dbReference type="NCBI Taxonomy" id="50390"/>
    <lineage>
        <taxon>Eukaryota</taxon>
        <taxon>Metazoa</taxon>
        <taxon>Ecdysozoa</taxon>
        <taxon>Arthropoda</taxon>
        <taxon>Hexapoda</taxon>
        <taxon>Insecta</taxon>
        <taxon>Pterygota</taxon>
        <taxon>Neoptera</taxon>
        <taxon>Endopterygota</taxon>
        <taxon>Coleoptera</taxon>
        <taxon>Polyphaga</taxon>
        <taxon>Cucujiformia</taxon>
        <taxon>Chrysomeloidea</taxon>
        <taxon>Chrysomelidae</taxon>
        <taxon>Galerucinae</taxon>
        <taxon>Diabroticina</taxon>
        <taxon>Diabroticites</taxon>
        <taxon>Diabrotica</taxon>
    </lineage>
</organism>
<keyword evidence="10" id="KW-1185">Reference proteome</keyword>
<dbReference type="InterPro" id="IPR007734">
    <property type="entry name" value="Heparan_SO4_2-O-STrfase"/>
</dbReference>
<keyword evidence="7" id="KW-0472">Membrane</keyword>
<dbReference type="AlphaFoldDB" id="A0A6P7FKB3"/>
<accession>A0A6P7FKB3</accession>
<evidence type="ECO:0000256" key="8">
    <source>
        <dbReference type="ARBA" id="ARBA00023180"/>
    </source>
</evidence>
<evidence type="ECO:0000256" key="7">
    <source>
        <dbReference type="ARBA" id="ARBA00023136"/>
    </source>
</evidence>
<protein>
    <submittedName>
        <fullName evidence="11">Uronyl 2-sulfotransferase-like isoform X2</fullName>
    </submittedName>
</protein>
<keyword evidence="6" id="KW-0333">Golgi apparatus</keyword>
<dbReference type="EnsemblMetazoa" id="XM_028277804.2">
    <property type="protein sequence ID" value="XP_028133605.1"/>
    <property type="gene ID" value="LOC114328846"/>
</dbReference>
<evidence type="ECO:0000256" key="6">
    <source>
        <dbReference type="ARBA" id="ARBA00023034"/>
    </source>
</evidence>
<evidence type="ECO:0000256" key="2">
    <source>
        <dbReference type="ARBA" id="ARBA00022679"/>
    </source>
</evidence>
<dbReference type="Proteomes" id="UP001652700">
    <property type="component" value="Unplaced"/>
</dbReference>
<reference evidence="11" key="1">
    <citation type="submission" date="2025-04" db="UniProtKB">
        <authorList>
            <consortium name="RefSeq"/>
        </authorList>
    </citation>
    <scope>IDENTIFICATION</scope>
    <source>
        <tissue evidence="11">Whole insect</tissue>
    </source>
</reference>
<evidence type="ECO:0000313" key="11">
    <source>
        <dbReference type="RefSeq" id="XP_028133605.1"/>
    </source>
</evidence>
<evidence type="ECO:0000256" key="5">
    <source>
        <dbReference type="ARBA" id="ARBA00022989"/>
    </source>
</evidence>
<evidence type="ECO:0000256" key="3">
    <source>
        <dbReference type="ARBA" id="ARBA00022692"/>
    </source>
</evidence>
<evidence type="ECO:0000313" key="10">
    <source>
        <dbReference type="Proteomes" id="UP001652700"/>
    </source>
</evidence>
<dbReference type="GeneID" id="114328846"/>
<dbReference type="PANTHER" id="PTHR12129:SF15">
    <property type="entry name" value="URONYL 2-SULFOTRANSFERASE"/>
    <property type="match status" value="1"/>
</dbReference>
<keyword evidence="5" id="KW-1133">Transmembrane helix</keyword>
<keyword evidence="3" id="KW-0812">Transmembrane</keyword>